<accession>A0ABT7V1J6</accession>
<evidence type="ECO:0000256" key="5">
    <source>
        <dbReference type="ARBA" id="ARBA00022944"/>
    </source>
</evidence>
<organism evidence="7 8">
    <name type="scientific">Thermophilibacter provencensis</name>
    <dbReference type="NCBI Taxonomy" id="1852386"/>
    <lineage>
        <taxon>Bacteria</taxon>
        <taxon>Bacillati</taxon>
        <taxon>Actinomycetota</taxon>
        <taxon>Coriobacteriia</taxon>
        <taxon>Coriobacteriales</taxon>
        <taxon>Atopobiaceae</taxon>
        <taxon>Thermophilibacter</taxon>
    </lineage>
</organism>
<keyword evidence="6" id="KW-0472">Membrane</keyword>
<dbReference type="EMBL" id="JAUDEA010000002">
    <property type="protein sequence ID" value="MDM8270483.1"/>
    <property type="molecule type" value="Genomic_DNA"/>
</dbReference>
<dbReference type="InterPro" id="IPR051612">
    <property type="entry name" value="Teichoic_Acid_Biosynth"/>
</dbReference>
<evidence type="ECO:0000313" key="7">
    <source>
        <dbReference type="EMBL" id="MDM8270483.1"/>
    </source>
</evidence>
<name>A0ABT7V1J6_9ACTN</name>
<keyword evidence="4" id="KW-0808">Transferase</keyword>
<evidence type="ECO:0000256" key="1">
    <source>
        <dbReference type="ARBA" id="ARBA00004202"/>
    </source>
</evidence>
<comment type="caution">
    <text evidence="7">The sequence shown here is derived from an EMBL/GenBank/DDBJ whole genome shotgun (WGS) entry which is preliminary data.</text>
</comment>
<reference evidence="8" key="1">
    <citation type="submission" date="2023-06" db="EMBL/GenBank/DDBJ databases">
        <title>Identification and characterization of horizontal gene transfer across gut microbiota members of farm animals based on homology search.</title>
        <authorList>
            <person name="Zeman M."/>
            <person name="Kubasova T."/>
            <person name="Jahodarova E."/>
            <person name="Nykrynova M."/>
            <person name="Rychlik I."/>
        </authorList>
    </citation>
    <scope>NUCLEOTIDE SEQUENCE [LARGE SCALE GENOMIC DNA]</scope>
    <source>
        <strain evidence="8">153_Feed</strain>
    </source>
</reference>
<comment type="subcellular location">
    <subcellularLocation>
        <location evidence="1">Cell membrane</location>
        <topology evidence="1">Peripheral membrane protein</topology>
    </subcellularLocation>
</comment>
<proteinExistence type="inferred from homology"/>
<keyword evidence="5" id="KW-0777">Teichoic acid biosynthesis</keyword>
<evidence type="ECO:0000256" key="2">
    <source>
        <dbReference type="ARBA" id="ARBA00010488"/>
    </source>
</evidence>
<dbReference type="SUPFAM" id="SSF53756">
    <property type="entry name" value="UDP-Glycosyltransferase/glycogen phosphorylase"/>
    <property type="match status" value="1"/>
</dbReference>
<dbReference type="PANTHER" id="PTHR37316">
    <property type="entry name" value="TEICHOIC ACID GLYCEROL-PHOSPHATE PRIMASE"/>
    <property type="match status" value="1"/>
</dbReference>
<gene>
    <name evidence="7" type="ORF">QUW25_02095</name>
</gene>
<keyword evidence="8" id="KW-1185">Reference proteome</keyword>
<evidence type="ECO:0000256" key="6">
    <source>
        <dbReference type="ARBA" id="ARBA00023136"/>
    </source>
</evidence>
<dbReference type="Pfam" id="PF04464">
    <property type="entry name" value="Glyphos_transf"/>
    <property type="match status" value="1"/>
</dbReference>
<dbReference type="PANTHER" id="PTHR37316:SF3">
    <property type="entry name" value="TEICHOIC ACID GLYCEROL-PHOSPHATE TRANSFERASE"/>
    <property type="match status" value="1"/>
</dbReference>
<dbReference type="InterPro" id="IPR043149">
    <property type="entry name" value="TagF_N"/>
</dbReference>
<evidence type="ECO:0000256" key="4">
    <source>
        <dbReference type="ARBA" id="ARBA00022679"/>
    </source>
</evidence>
<protein>
    <submittedName>
        <fullName evidence="7">CDP-glycerol glycerophosphotransferase family protein</fullName>
    </submittedName>
</protein>
<evidence type="ECO:0000313" key="8">
    <source>
        <dbReference type="Proteomes" id="UP001529256"/>
    </source>
</evidence>
<evidence type="ECO:0000256" key="3">
    <source>
        <dbReference type="ARBA" id="ARBA00022475"/>
    </source>
</evidence>
<dbReference type="RefSeq" id="WP_289510581.1">
    <property type="nucleotide sequence ID" value="NZ_JAUDEA010000002.1"/>
</dbReference>
<dbReference type="Gene3D" id="3.40.50.11820">
    <property type="match status" value="1"/>
</dbReference>
<reference evidence="7 8" key="3">
    <citation type="submission" date="2023-06" db="EMBL/GenBank/DDBJ databases">
        <authorList>
            <person name="Zeman M."/>
            <person name="Kubasova T."/>
            <person name="Jahodarova E."/>
            <person name="Nykrynova M."/>
            <person name="Rychlik I."/>
        </authorList>
    </citation>
    <scope>NUCLEOTIDE SEQUENCE [LARGE SCALE GENOMIC DNA]</scope>
    <source>
        <strain evidence="7 8">153_Feed</strain>
    </source>
</reference>
<dbReference type="InterPro" id="IPR043148">
    <property type="entry name" value="TagF_C"/>
</dbReference>
<reference evidence="7 8" key="2">
    <citation type="submission" date="2023-06" db="EMBL/GenBank/DDBJ databases">
        <title>Identification and characterization of horizontal gene transfer across gut microbiota members of farm animals based on homology search.</title>
        <authorList>
            <person name="Schwarzerova J."/>
            <person name="Nykrynova M."/>
            <person name="Jureckova K."/>
            <person name="Cejkova D."/>
            <person name="Rychlik I."/>
        </authorList>
    </citation>
    <scope>NUCLEOTIDE SEQUENCE [LARGE SCALE GENOMIC DNA]</scope>
    <source>
        <strain evidence="7 8">153_Feed</strain>
    </source>
</reference>
<comment type="similarity">
    <text evidence="2">Belongs to the CDP-glycerol glycerophosphotransferase family.</text>
</comment>
<dbReference type="Gene3D" id="3.40.50.12580">
    <property type="match status" value="1"/>
</dbReference>
<keyword evidence="3" id="KW-1003">Cell membrane</keyword>
<dbReference type="Proteomes" id="UP001529256">
    <property type="component" value="Unassembled WGS sequence"/>
</dbReference>
<sequence length="389" mass="42931">MELVAWLIRVLFRALSLFPQQRKIVLLSRQAARPFDFSLIEPELARRFPNHRIVWSCVATIGEMSVPLMLQQLWHVATADLCLVDGYVPAVSLPRRHRALVVQEWHALGAIKKFGYQSLDTAAGRSTHAASALRMHRGYDFVIAGMPGAVEAFSEAFDVPREKIVPLGLPRIDYLCSDALASARARRFARADKALKEAFFTYPDASSCARTVLYAPTFRKGNDDPQWLEHAVLALCSALSGTSTRLVVAEHPLDGVHECARALGTPVAFMRGVPTIDLLHTADYVITDYSTVAFEAGFAGRPTLFYVPDIEEYRVSPGLNIDPLRELSTISFTDAHELAEVLLGARPYDAEAFSAFMDASSQGVREGSITRIVDALEDALARPKMLESA</sequence>
<dbReference type="InterPro" id="IPR007554">
    <property type="entry name" value="Glycerophosphate_synth"/>
</dbReference>